<dbReference type="InterPro" id="IPR001179">
    <property type="entry name" value="PPIase_FKBP_dom"/>
</dbReference>
<evidence type="ECO:0000256" key="7">
    <source>
        <dbReference type="SAM" id="MobiDB-lite"/>
    </source>
</evidence>
<feature type="compositionally biased region" description="Acidic residues" evidence="7">
    <location>
        <begin position="146"/>
        <end position="155"/>
    </location>
</feature>
<dbReference type="GO" id="GO:0005730">
    <property type="term" value="C:nucleolus"/>
    <property type="evidence" value="ECO:0007669"/>
    <property type="project" value="TreeGrafter"/>
</dbReference>
<gene>
    <name evidence="9" type="ORF">V565_033320</name>
</gene>
<accession>A0A074S1T8</accession>
<feature type="compositionally biased region" description="Acidic residues" evidence="7">
    <location>
        <begin position="122"/>
        <end position="138"/>
    </location>
</feature>
<dbReference type="FunFam" id="3.10.50.40:FF:000006">
    <property type="entry name" value="Peptidyl-prolyl cis-trans isomerase"/>
    <property type="match status" value="1"/>
</dbReference>
<protein>
    <recommendedName>
        <fullName evidence="5">FK506-binding protein</fullName>
        <ecNumber evidence="5">5.2.1.8</ecNumber>
    </recommendedName>
</protein>
<feature type="compositionally biased region" description="Low complexity" evidence="7">
    <location>
        <begin position="186"/>
        <end position="197"/>
    </location>
</feature>
<comment type="caution">
    <text evidence="9">The sequence shown here is derived from an EMBL/GenBank/DDBJ whole genome shotgun (WGS) entry which is preliminary data.</text>
</comment>
<keyword evidence="4 5" id="KW-0413">Isomerase</keyword>
<dbReference type="PANTHER" id="PTHR43811:SF19">
    <property type="entry name" value="39 KDA FK506-BINDING NUCLEAR PROTEIN"/>
    <property type="match status" value="1"/>
</dbReference>
<proteinExistence type="inferred from homology"/>
<dbReference type="InterPro" id="IPR046357">
    <property type="entry name" value="PPIase_dom_sf"/>
</dbReference>
<evidence type="ECO:0000256" key="6">
    <source>
        <dbReference type="PROSITE-ProRule" id="PRU00277"/>
    </source>
</evidence>
<dbReference type="AlphaFoldDB" id="A0A074S1T8"/>
<dbReference type="InterPro" id="IPR023566">
    <property type="entry name" value="PPIase_Fpr3/Fpr4-like"/>
</dbReference>
<comment type="similarity">
    <text evidence="2">Belongs to the FKBP-type PPIase family. FKBP3/4 subfamily.</text>
</comment>
<feature type="domain" description="PPIase FKBP-type" evidence="8">
    <location>
        <begin position="298"/>
        <end position="385"/>
    </location>
</feature>
<evidence type="ECO:0000256" key="1">
    <source>
        <dbReference type="ARBA" id="ARBA00000971"/>
    </source>
</evidence>
<dbReference type="PROSITE" id="PS50059">
    <property type="entry name" value="FKBP_PPIASE"/>
    <property type="match status" value="1"/>
</dbReference>
<evidence type="ECO:0000259" key="8">
    <source>
        <dbReference type="PROSITE" id="PS50059"/>
    </source>
</evidence>
<dbReference type="PIRSF" id="PIRSF001473">
    <property type="entry name" value="FK506-bp_FPR3"/>
    <property type="match status" value="1"/>
</dbReference>
<dbReference type="Gene3D" id="3.10.50.40">
    <property type="match status" value="1"/>
</dbReference>
<keyword evidence="10" id="KW-1185">Reference proteome</keyword>
<dbReference type="GO" id="GO:0003755">
    <property type="term" value="F:peptidyl-prolyl cis-trans isomerase activity"/>
    <property type="evidence" value="ECO:0007669"/>
    <property type="project" value="UniProtKB-KW"/>
</dbReference>
<dbReference type="Gene3D" id="2.60.120.340">
    <property type="entry name" value="Nucleoplasmin core domain"/>
    <property type="match status" value="1"/>
</dbReference>
<dbReference type="GO" id="GO:0000785">
    <property type="term" value="C:chromatin"/>
    <property type="evidence" value="ECO:0007669"/>
    <property type="project" value="TreeGrafter"/>
</dbReference>
<dbReference type="Proteomes" id="UP000027456">
    <property type="component" value="Unassembled WGS sequence"/>
</dbReference>
<reference evidence="9 10" key="1">
    <citation type="submission" date="2013-12" db="EMBL/GenBank/DDBJ databases">
        <authorList>
            <person name="Cubeta M."/>
            <person name="Pakala S."/>
            <person name="Fedorova N."/>
            <person name="Thomas E."/>
            <person name="Dean R."/>
            <person name="Jabaji S."/>
            <person name="Neate S."/>
            <person name="Toda T."/>
            <person name="Tavantzis S."/>
            <person name="Vilgalys R."/>
            <person name="Bharathan N."/>
            <person name="Pakala S."/>
            <person name="Losada L.S."/>
            <person name="Zafar N."/>
            <person name="Nierman W."/>
        </authorList>
    </citation>
    <scope>NUCLEOTIDE SEQUENCE [LARGE SCALE GENOMIC DNA]</scope>
    <source>
        <strain evidence="9 10">123E</strain>
    </source>
</reference>
<dbReference type="InterPro" id="IPR041232">
    <property type="entry name" value="NPL"/>
</dbReference>
<dbReference type="Pfam" id="PF17800">
    <property type="entry name" value="NPL"/>
    <property type="match status" value="1"/>
</dbReference>
<evidence type="ECO:0000256" key="5">
    <source>
        <dbReference type="PIRNR" id="PIRNR001473"/>
    </source>
</evidence>
<dbReference type="EC" id="5.2.1.8" evidence="5"/>
<dbReference type="OrthoDB" id="1902587at2759"/>
<organism evidence="9 10">
    <name type="scientific">Rhizoctonia solani 123E</name>
    <dbReference type="NCBI Taxonomy" id="1423351"/>
    <lineage>
        <taxon>Eukaryota</taxon>
        <taxon>Fungi</taxon>
        <taxon>Dikarya</taxon>
        <taxon>Basidiomycota</taxon>
        <taxon>Agaricomycotina</taxon>
        <taxon>Agaricomycetes</taxon>
        <taxon>Cantharellales</taxon>
        <taxon>Ceratobasidiaceae</taxon>
        <taxon>Rhizoctonia</taxon>
    </lineage>
</organism>
<dbReference type="Pfam" id="PF00254">
    <property type="entry name" value="FKBP_C"/>
    <property type="match status" value="1"/>
</dbReference>
<feature type="region of interest" description="Disordered" evidence="7">
    <location>
        <begin position="118"/>
        <end position="296"/>
    </location>
</feature>
<evidence type="ECO:0000313" key="10">
    <source>
        <dbReference type="Proteomes" id="UP000027456"/>
    </source>
</evidence>
<evidence type="ECO:0000256" key="2">
    <source>
        <dbReference type="ARBA" id="ARBA00007838"/>
    </source>
</evidence>
<dbReference type="STRING" id="1423351.A0A074S1T8"/>
<evidence type="ECO:0000256" key="3">
    <source>
        <dbReference type="ARBA" id="ARBA00023110"/>
    </source>
</evidence>
<feature type="compositionally biased region" description="Low complexity" evidence="7">
    <location>
        <begin position="215"/>
        <end position="239"/>
    </location>
</feature>
<dbReference type="PANTHER" id="PTHR43811">
    <property type="entry name" value="FKBP-TYPE PEPTIDYL-PROLYL CIS-TRANS ISOMERASE FKPA"/>
    <property type="match status" value="1"/>
</dbReference>
<sequence>MAVSIAIWSQDLEPNKRNVYTVENDVRISGASLAADIADPNGRTVVEVVINIPEDYDFDEDTDVNPDERPPMHKFVLCALTAGKVEQQPLDLVLPEGEEIEFVVKGKNPVHLYGNYIQQTPNEDEDDDDDDEDEDEFDLGGLPSDLELEADEEAGDSSRFEEIQDAPASVKTGKRAREDEEMADVATATAADTSATTSKKDKKRAKKLKNEAGKAAPAPATASATETTTTVTTTTTSSPNKDKKDKPVEKKEAAKPAEKKEAGKKDGEKKKKSEPKTLPGGVVIEDKTVGSGPAAKAGKKVGMRYIGRLKNGKVFDSNTKGKPFFFTLGKGDVIKGWDEGISGMLVGGERVLTIPAAKAYGKRGAPPDIPPNSDLIFEVKLVEVK</sequence>
<keyword evidence="3 5" id="KW-0697">Rotamase</keyword>
<feature type="compositionally biased region" description="Basic and acidic residues" evidence="7">
    <location>
        <begin position="240"/>
        <end position="275"/>
    </location>
</feature>
<dbReference type="HOGENOM" id="CLU_022297_3_0_1"/>
<name>A0A074S1T8_9AGAM</name>
<evidence type="ECO:0000256" key="4">
    <source>
        <dbReference type="ARBA" id="ARBA00023235"/>
    </source>
</evidence>
<comment type="catalytic activity">
    <reaction evidence="1 5 6">
        <text>[protein]-peptidylproline (omega=180) = [protein]-peptidylproline (omega=0)</text>
        <dbReference type="Rhea" id="RHEA:16237"/>
        <dbReference type="Rhea" id="RHEA-COMP:10747"/>
        <dbReference type="Rhea" id="RHEA-COMP:10748"/>
        <dbReference type="ChEBI" id="CHEBI:83833"/>
        <dbReference type="ChEBI" id="CHEBI:83834"/>
        <dbReference type="EC" id="5.2.1.8"/>
    </reaction>
</comment>
<evidence type="ECO:0000313" key="9">
    <source>
        <dbReference type="EMBL" id="KEP53281.1"/>
    </source>
</evidence>
<dbReference type="EMBL" id="AZST01000067">
    <property type="protein sequence ID" value="KEP53281.1"/>
    <property type="molecule type" value="Genomic_DNA"/>
</dbReference>
<dbReference type="SUPFAM" id="SSF54534">
    <property type="entry name" value="FKBP-like"/>
    <property type="match status" value="1"/>
</dbReference>